<feature type="transmembrane region" description="Helical" evidence="1">
    <location>
        <begin position="20"/>
        <end position="44"/>
    </location>
</feature>
<keyword evidence="1" id="KW-0472">Membrane</keyword>
<dbReference type="Proteomes" id="UP000186817">
    <property type="component" value="Unassembled WGS sequence"/>
</dbReference>
<accession>A0A1Q9BX41</accession>
<name>A0A1Q9BX41_SYMMI</name>
<keyword evidence="3" id="KW-1185">Reference proteome</keyword>
<sequence>MRDFAAPATPIEAMSSSRLLALAGIAMAGIAVVFVCSAGTTRFLQPPAPTSRRFALGGLAAGATVSLTRPAWAEEIIRSDPFVGSLQKPGQAWPNGQCKADVTNVQDKWKAAILSISKEYLSNPTGEKYKDVAKAAAGELYGYDVGDVLFKPTKAKETPFRVSAEGALSYFIGYDAIQPAGFKEDKGFAINAGKGWKEVRFENSQISCYDGLAFAQGNYFFTDYDSNVAKVEYSFAYQKMPVPDPRSGRPKRELWDI</sequence>
<evidence type="ECO:0000313" key="2">
    <source>
        <dbReference type="EMBL" id="OLP75204.1"/>
    </source>
</evidence>
<proteinExistence type="predicted"/>
<gene>
    <name evidence="2" type="ORF">AK812_SmicGene45037</name>
</gene>
<evidence type="ECO:0000256" key="1">
    <source>
        <dbReference type="SAM" id="Phobius"/>
    </source>
</evidence>
<protein>
    <submittedName>
        <fullName evidence="2">Uncharacterized protein</fullName>
    </submittedName>
</protein>
<organism evidence="2 3">
    <name type="scientific">Symbiodinium microadriaticum</name>
    <name type="common">Dinoflagellate</name>
    <name type="synonym">Zooxanthella microadriatica</name>
    <dbReference type="NCBI Taxonomy" id="2951"/>
    <lineage>
        <taxon>Eukaryota</taxon>
        <taxon>Sar</taxon>
        <taxon>Alveolata</taxon>
        <taxon>Dinophyceae</taxon>
        <taxon>Suessiales</taxon>
        <taxon>Symbiodiniaceae</taxon>
        <taxon>Symbiodinium</taxon>
    </lineage>
</organism>
<dbReference type="OrthoDB" id="10262747at2759"/>
<reference evidence="2 3" key="1">
    <citation type="submission" date="2016-02" db="EMBL/GenBank/DDBJ databases">
        <title>Genome analysis of coral dinoflagellate symbionts highlights evolutionary adaptations to a symbiotic lifestyle.</title>
        <authorList>
            <person name="Aranda M."/>
            <person name="Li Y."/>
            <person name="Liew Y.J."/>
            <person name="Baumgarten S."/>
            <person name="Simakov O."/>
            <person name="Wilson M."/>
            <person name="Piel J."/>
            <person name="Ashoor H."/>
            <person name="Bougouffa S."/>
            <person name="Bajic V.B."/>
            <person name="Ryu T."/>
            <person name="Ravasi T."/>
            <person name="Bayer T."/>
            <person name="Micklem G."/>
            <person name="Kim H."/>
            <person name="Bhak J."/>
            <person name="Lajeunesse T.C."/>
            <person name="Voolstra C.R."/>
        </authorList>
    </citation>
    <scope>NUCLEOTIDE SEQUENCE [LARGE SCALE GENOMIC DNA]</scope>
    <source>
        <strain evidence="2 3">CCMP2467</strain>
    </source>
</reference>
<evidence type="ECO:0000313" key="3">
    <source>
        <dbReference type="Proteomes" id="UP000186817"/>
    </source>
</evidence>
<keyword evidence="1" id="KW-1133">Transmembrane helix</keyword>
<comment type="caution">
    <text evidence="2">The sequence shown here is derived from an EMBL/GenBank/DDBJ whole genome shotgun (WGS) entry which is preliminary data.</text>
</comment>
<dbReference type="AlphaFoldDB" id="A0A1Q9BX41"/>
<keyword evidence="1" id="KW-0812">Transmembrane</keyword>
<dbReference type="EMBL" id="LSRX01002692">
    <property type="protein sequence ID" value="OLP75204.1"/>
    <property type="molecule type" value="Genomic_DNA"/>
</dbReference>